<dbReference type="OrthoDB" id="326898at2157"/>
<protein>
    <submittedName>
        <fullName evidence="1">Uncharacterized protein</fullName>
    </submittedName>
</protein>
<dbReference type="AlphaFoldDB" id="A0A498GZQ0"/>
<dbReference type="RefSeq" id="WP_128694476.1">
    <property type="nucleotide sequence ID" value="NZ_LHQS01000003.1"/>
</dbReference>
<keyword evidence="2" id="KW-1185">Reference proteome</keyword>
<reference evidence="1 2" key="1">
    <citation type="journal article" date="2015" name="Int. J. Syst. Evol. Microbiol.">
        <title>Methanoculleus taiwanensis sp. nov., a methanogen isolated from deep marine sediment at the deformation front area near Taiwan.</title>
        <authorList>
            <person name="Weng C.Y."/>
            <person name="Chen S.C."/>
            <person name="Lai M.C."/>
            <person name="Wu S.Y."/>
            <person name="Lin S."/>
            <person name="Yang T.F."/>
            <person name="Chen P.C."/>
        </authorList>
    </citation>
    <scope>NUCLEOTIDE SEQUENCE [LARGE SCALE GENOMIC DNA]</scope>
    <source>
        <strain evidence="1 2">CYW4</strain>
    </source>
</reference>
<dbReference type="Proteomes" id="UP000290932">
    <property type="component" value="Unassembled WGS sequence"/>
</dbReference>
<dbReference type="EMBL" id="LHQS01000003">
    <property type="protein sequence ID" value="RXE55310.1"/>
    <property type="molecule type" value="Genomic_DNA"/>
</dbReference>
<comment type="caution">
    <text evidence="1">The sequence shown here is derived from an EMBL/GenBank/DDBJ whole genome shotgun (WGS) entry which is preliminary data.</text>
</comment>
<organism evidence="1 2">
    <name type="scientific">Methanoculleus taiwanensis</name>
    <dbReference type="NCBI Taxonomy" id="1550565"/>
    <lineage>
        <taxon>Archaea</taxon>
        <taxon>Methanobacteriati</taxon>
        <taxon>Methanobacteriota</taxon>
        <taxon>Stenosarchaea group</taxon>
        <taxon>Methanomicrobia</taxon>
        <taxon>Methanomicrobiales</taxon>
        <taxon>Methanomicrobiaceae</taxon>
        <taxon>Methanoculleus</taxon>
    </lineage>
</organism>
<name>A0A498GZQ0_9EURY</name>
<evidence type="ECO:0000313" key="1">
    <source>
        <dbReference type="EMBL" id="RXE55310.1"/>
    </source>
</evidence>
<evidence type="ECO:0000313" key="2">
    <source>
        <dbReference type="Proteomes" id="UP000290932"/>
    </source>
</evidence>
<sequence length="339" mass="38268">MVEADAGTPGTLFEREVVRIREAIDGYTGESPAHIAVIAEPFAGQSMLMQQIIRFYPHRVTHLPFYSVVRNTGFLDTMRRTEDIVLVEGCHFLALRRIGGFAMLDAFLELLSTSEKLFITGWNGFAWSYLNAVTRLEEHFPVAIRLPPIENATLKAMILSQYDRPILFVDDTPPQEKRRFSIERRLVDLPFSDSPVALPWPKIAPRPGASGDATETAGAAEDAIFDRINRIALGNYGVALRIWERSLESDTVRMSSIPANPCTVSLTIDEAFLLAVILSMESISFGDLEEIAHTDIDVRQVLYRLRVQGLIEEERDSYRVKPEALHCVSAYLQKIRMVW</sequence>
<proteinExistence type="predicted"/>
<gene>
    <name evidence="1" type="ORF">ABH15_11100</name>
</gene>
<accession>A0A498GZQ0</accession>